<dbReference type="Proteomes" id="UP001153678">
    <property type="component" value="Unassembled WGS sequence"/>
</dbReference>
<keyword evidence="3" id="KW-1185">Reference proteome</keyword>
<gene>
    <name evidence="2" type="ORF">FWILDA_LOCUS15744</name>
</gene>
<comment type="caution">
    <text evidence="2">The sequence shown here is derived from an EMBL/GenBank/DDBJ whole genome shotgun (WGS) entry which is preliminary data.</text>
</comment>
<feature type="region of interest" description="Disordered" evidence="1">
    <location>
        <begin position="51"/>
        <end position="70"/>
    </location>
</feature>
<evidence type="ECO:0000313" key="2">
    <source>
        <dbReference type="EMBL" id="CAI2192773.1"/>
    </source>
</evidence>
<dbReference type="EMBL" id="CAMKVN010008702">
    <property type="protein sequence ID" value="CAI2192773.1"/>
    <property type="molecule type" value="Genomic_DNA"/>
</dbReference>
<reference evidence="2" key="1">
    <citation type="submission" date="2022-08" db="EMBL/GenBank/DDBJ databases">
        <authorList>
            <person name="Kallberg Y."/>
            <person name="Tangrot J."/>
            <person name="Rosling A."/>
        </authorList>
    </citation>
    <scope>NUCLEOTIDE SEQUENCE</scope>
    <source>
        <strain evidence="2">Wild A</strain>
    </source>
</reference>
<proteinExistence type="predicted"/>
<organism evidence="2 3">
    <name type="scientific">Funneliformis geosporum</name>
    <dbReference type="NCBI Taxonomy" id="1117311"/>
    <lineage>
        <taxon>Eukaryota</taxon>
        <taxon>Fungi</taxon>
        <taxon>Fungi incertae sedis</taxon>
        <taxon>Mucoromycota</taxon>
        <taxon>Glomeromycotina</taxon>
        <taxon>Glomeromycetes</taxon>
        <taxon>Glomerales</taxon>
        <taxon>Glomeraceae</taxon>
        <taxon>Funneliformis</taxon>
    </lineage>
</organism>
<name>A0A9W4T4U6_9GLOM</name>
<accession>A0A9W4T4U6</accession>
<evidence type="ECO:0000313" key="3">
    <source>
        <dbReference type="Proteomes" id="UP001153678"/>
    </source>
</evidence>
<protein>
    <submittedName>
        <fullName evidence="2">19522_t:CDS:1</fullName>
    </submittedName>
</protein>
<dbReference type="AlphaFoldDB" id="A0A9W4T4U6"/>
<sequence>MWDESYEIFKRFKLDSLARDITNNGLDGSLWEKVQEYLLVGTNSLIKQKNKSFQQSGAVQNPEDHDPEGS</sequence>
<evidence type="ECO:0000256" key="1">
    <source>
        <dbReference type="SAM" id="MobiDB-lite"/>
    </source>
</evidence>